<dbReference type="OrthoDB" id="6614185at2759"/>
<dbReference type="AlphaFoldDB" id="A0A8S9WUY0"/>
<feature type="transmembrane region" description="Helical" evidence="11">
    <location>
        <begin position="189"/>
        <end position="209"/>
    </location>
</feature>
<feature type="transmembrane region" description="Helical" evidence="11">
    <location>
        <begin position="86"/>
        <end position="106"/>
    </location>
</feature>
<comment type="caution">
    <text evidence="13">The sequence shown here is derived from an EMBL/GenBank/DDBJ whole genome shotgun (WGS) entry which is preliminary data.</text>
</comment>
<evidence type="ECO:0000313" key="14">
    <source>
        <dbReference type="Proteomes" id="UP000466442"/>
    </source>
</evidence>
<dbReference type="Gene3D" id="1.20.120.1770">
    <property type="match status" value="1"/>
</dbReference>
<evidence type="ECO:0000259" key="12">
    <source>
        <dbReference type="PROSITE" id="PS50939"/>
    </source>
</evidence>
<keyword evidence="14" id="KW-1185">Reference proteome</keyword>
<keyword evidence="8 11" id="KW-1133">Transmembrane helix</keyword>
<feature type="domain" description="Cytochrome b561" evidence="12">
    <location>
        <begin position="12"/>
        <end position="210"/>
    </location>
</feature>
<dbReference type="InterPro" id="IPR043205">
    <property type="entry name" value="CYB561/CYBRD1-like"/>
</dbReference>
<comment type="cofactor">
    <cofactor evidence="1">
        <name>heme b</name>
        <dbReference type="ChEBI" id="CHEBI:60344"/>
    </cofactor>
</comment>
<evidence type="ECO:0000256" key="4">
    <source>
        <dbReference type="ARBA" id="ARBA00022617"/>
    </source>
</evidence>
<keyword evidence="10 11" id="KW-0472">Membrane</keyword>
<evidence type="ECO:0000256" key="3">
    <source>
        <dbReference type="ARBA" id="ARBA00022448"/>
    </source>
</evidence>
<keyword evidence="9" id="KW-0408">Iron</keyword>
<keyword evidence="3" id="KW-0813">Transport</keyword>
<dbReference type="SMART" id="SM00665">
    <property type="entry name" value="B561"/>
    <property type="match status" value="1"/>
</dbReference>
<dbReference type="Pfam" id="PF03188">
    <property type="entry name" value="Cytochrom_B561"/>
    <property type="match status" value="1"/>
</dbReference>
<accession>A0A8S9WUY0</accession>
<evidence type="ECO:0000256" key="6">
    <source>
        <dbReference type="ARBA" id="ARBA00022723"/>
    </source>
</evidence>
<proteinExistence type="predicted"/>
<organism evidence="13 14">
    <name type="scientific">Apolygus lucorum</name>
    <name type="common">Small green plant bug</name>
    <name type="synonym">Lygocoris lucorum</name>
    <dbReference type="NCBI Taxonomy" id="248454"/>
    <lineage>
        <taxon>Eukaryota</taxon>
        <taxon>Metazoa</taxon>
        <taxon>Ecdysozoa</taxon>
        <taxon>Arthropoda</taxon>
        <taxon>Hexapoda</taxon>
        <taxon>Insecta</taxon>
        <taxon>Pterygota</taxon>
        <taxon>Neoptera</taxon>
        <taxon>Paraneoptera</taxon>
        <taxon>Hemiptera</taxon>
        <taxon>Heteroptera</taxon>
        <taxon>Panheteroptera</taxon>
        <taxon>Cimicomorpha</taxon>
        <taxon>Miridae</taxon>
        <taxon>Mirini</taxon>
        <taxon>Apolygus</taxon>
    </lineage>
</organism>
<evidence type="ECO:0000313" key="13">
    <source>
        <dbReference type="EMBL" id="KAF6199911.1"/>
    </source>
</evidence>
<feature type="transmembrane region" description="Helical" evidence="11">
    <location>
        <begin position="7"/>
        <end position="29"/>
    </location>
</feature>
<protein>
    <recommendedName>
        <fullName evidence="12">Cytochrome b561 domain-containing protein</fullName>
    </recommendedName>
</protein>
<comment type="subcellular location">
    <subcellularLocation>
        <location evidence="2">Membrane</location>
        <topology evidence="2">Multi-pass membrane protein</topology>
    </subcellularLocation>
</comment>
<dbReference type="EMBL" id="WIXP02000014">
    <property type="protein sequence ID" value="KAF6199911.1"/>
    <property type="molecule type" value="Genomic_DNA"/>
</dbReference>
<gene>
    <name evidence="13" type="ORF">GE061_006209</name>
</gene>
<dbReference type="PANTHER" id="PTHR10106:SF0">
    <property type="entry name" value="LD36721P"/>
    <property type="match status" value="1"/>
</dbReference>
<evidence type="ECO:0000256" key="9">
    <source>
        <dbReference type="ARBA" id="ARBA00023004"/>
    </source>
</evidence>
<keyword evidence="4" id="KW-0349">Heme</keyword>
<keyword evidence="6" id="KW-0479">Metal-binding</keyword>
<dbReference type="PANTHER" id="PTHR10106">
    <property type="entry name" value="CYTOCHROME B561-RELATED"/>
    <property type="match status" value="1"/>
</dbReference>
<evidence type="ECO:0000256" key="5">
    <source>
        <dbReference type="ARBA" id="ARBA00022692"/>
    </source>
</evidence>
<dbReference type="GO" id="GO:0016491">
    <property type="term" value="F:oxidoreductase activity"/>
    <property type="evidence" value="ECO:0007669"/>
    <property type="project" value="InterPro"/>
</dbReference>
<dbReference type="GO" id="GO:0046872">
    <property type="term" value="F:metal ion binding"/>
    <property type="evidence" value="ECO:0007669"/>
    <property type="project" value="UniProtKB-KW"/>
</dbReference>
<feature type="transmembrane region" description="Helical" evidence="11">
    <location>
        <begin position="49"/>
        <end position="74"/>
    </location>
</feature>
<dbReference type="Proteomes" id="UP000466442">
    <property type="component" value="Unassembled WGS sequence"/>
</dbReference>
<evidence type="ECO:0000256" key="8">
    <source>
        <dbReference type="ARBA" id="ARBA00022989"/>
    </source>
</evidence>
<keyword evidence="7" id="KW-0249">Electron transport</keyword>
<dbReference type="PROSITE" id="PS50939">
    <property type="entry name" value="CYTOCHROME_B561"/>
    <property type="match status" value="1"/>
</dbReference>
<evidence type="ECO:0000256" key="10">
    <source>
        <dbReference type="ARBA" id="ARBA00023136"/>
    </source>
</evidence>
<dbReference type="InterPro" id="IPR006593">
    <property type="entry name" value="Cyt_b561/ferric_Rdtase_TM"/>
</dbReference>
<evidence type="ECO:0000256" key="1">
    <source>
        <dbReference type="ARBA" id="ARBA00001970"/>
    </source>
</evidence>
<keyword evidence="5 11" id="KW-0812">Transmembrane</keyword>
<reference evidence="13" key="1">
    <citation type="journal article" date="2021" name="Mol. Ecol. Resour.">
        <title>Apolygus lucorum genome provides insights into omnivorousness and mesophyll feeding.</title>
        <authorList>
            <person name="Liu Y."/>
            <person name="Liu H."/>
            <person name="Wang H."/>
            <person name="Huang T."/>
            <person name="Liu B."/>
            <person name="Yang B."/>
            <person name="Yin L."/>
            <person name="Li B."/>
            <person name="Zhang Y."/>
            <person name="Zhang S."/>
            <person name="Jiang F."/>
            <person name="Zhang X."/>
            <person name="Ren Y."/>
            <person name="Wang B."/>
            <person name="Wang S."/>
            <person name="Lu Y."/>
            <person name="Wu K."/>
            <person name="Fan W."/>
            <person name="Wang G."/>
        </authorList>
    </citation>
    <scope>NUCLEOTIDE SEQUENCE</scope>
    <source>
        <strain evidence="13">12Hb</strain>
    </source>
</reference>
<name>A0A8S9WUY0_APOLU</name>
<feature type="transmembrane region" description="Helical" evidence="11">
    <location>
        <begin position="118"/>
        <end position="143"/>
    </location>
</feature>
<evidence type="ECO:0000256" key="11">
    <source>
        <dbReference type="SAM" id="Phobius"/>
    </source>
</evidence>
<dbReference type="GO" id="GO:0016020">
    <property type="term" value="C:membrane"/>
    <property type="evidence" value="ECO:0007669"/>
    <property type="project" value="UniProtKB-SubCell"/>
</dbReference>
<sequence>MKEPPIVITFIVAQIFGLLAAICMVLGAIMDIDVTEVDSTKDPVIYRFVWHPVVMSIGLVYIFGCSIVVYRVLMCIDKPIKKIMHASIHYVAVALALFGLILAIQTKNALNYSHFTSLHGLFGLCTVILFCLQWVISFLVFLWPKAPDKIRAPGVVIHALIGIAVFLGALITTISGINSKRGSSSASDVVYKASGFLYFFYVLVILFMVSMKEYKVLPRHESTHKQVEPKRSTVVETAEG</sequence>
<evidence type="ECO:0000256" key="2">
    <source>
        <dbReference type="ARBA" id="ARBA00004141"/>
    </source>
</evidence>
<feature type="transmembrane region" description="Helical" evidence="11">
    <location>
        <begin position="155"/>
        <end position="177"/>
    </location>
</feature>
<evidence type="ECO:0000256" key="7">
    <source>
        <dbReference type="ARBA" id="ARBA00022982"/>
    </source>
</evidence>